<comment type="caution">
    <text evidence="5">The sequence shown here is derived from an EMBL/GenBank/DDBJ whole genome shotgun (WGS) entry which is preliminary data.</text>
</comment>
<dbReference type="Gene3D" id="1.20.58.1120">
    <property type="match status" value="1"/>
</dbReference>
<dbReference type="InterPro" id="IPR026983">
    <property type="entry name" value="DHC"/>
</dbReference>
<feature type="domain" description="Dynein heavy chain linker" evidence="3">
    <location>
        <begin position="377"/>
        <end position="448"/>
    </location>
</feature>
<dbReference type="Pfam" id="PF12774">
    <property type="entry name" value="AAA_6"/>
    <property type="match status" value="1"/>
</dbReference>
<gene>
    <name evidence="5" type="ORF">TPAB3V08_LOCUS1562</name>
</gene>
<dbReference type="Gene3D" id="3.20.180.20">
    <property type="entry name" value="Dynein heavy chain, N-terminal domain 2"/>
    <property type="match status" value="1"/>
</dbReference>
<dbReference type="InterPro" id="IPR042222">
    <property type="entry name" value="Dynein_2_N"/>
</dbReference>
<dbReference type="EMBL" id="CAJPIN010001435">
    <property type="protein sequence ID" value="CAG2054541.1"/>
    <property type="molecule type" value="Genomic_DNA"/>
</dbReference>
<name>A0ABN7NMH8_TIMPD</name>
<dbReference type="Gene3D" id="1.10.287.2620">
    <property type="match status" value="1"/>
</dbReference>
<organism evidence="5 6">
    <name type="scientific">Timema podura</name>
    <name type="common">Walking stick</name>
    <dbReference type="NCBI Taxonomy" id="61482"/>
    <lineage>
        <taxon>Eukaryota</taxon>
        <taxon>Metazoa</taxon>
        <taxon>Ecdysozoa</taxon>
        <taxon>Arthropoda</taxon>
        <taxon>Hexapoda</taxon>
        <taxon>Insecta</taxon>
        <taxon>Pterygota</taxon>
        <taxon>Neoptera</taxon>
        <taxon>Polyneoptera</taxon>
        <taxon>Phasmatodea</taxon>
        <taxon>Timematodea</taxon>
        <taxon>Timematoidea</taxon>
        <taxon>Timematidae</taxon>
        <taxon>Timema</taxon>
    </lineage>
</organism>
<keyword evidence="1" id="KW-0175">Coiled coil</keyword>
<dbReference type="Gene3D" id="3.40.50.300">
    <property type="entry name" value="P-loop containing nucleotide triphosphate hydrolases"/>
    <property type="match status" value="1"/>
</dbReference>
<protein>
    <recommendedName>
        <fullName evidence="7">Dynein heavy chain 6, axonemal</fullName>
    </recommendedName>
</protein>
<dbReference type="InterPro" id="IPR042228">
    <property type="entry name" value="Dynein_linker_3"/>
</dbReference>
<dbReference type="InterPro" id="IPR013602">
    <property type="entry name" value="Dynein_heavy_linker"/>
</dbReference>
<dbReference type="Gene3D" id="1.10.8.710">
    <property type="match status" value="1"/>
</dbReference>
<reference evidence="5" key="1">
    <citation type="submission" date="2021-03" db="EMBL/GenBank/DDBJ databases">
        <authorList>
            <person name="Tran Van P."/>
        </authorList>
    </citation>
    <scope>NUCLEOTIDE SEQUENCE</scope>
</reference>
<feature type="region of interest" description="Disordered" evidence="2">
    <location>
        <begin position="729"/>
        <end position="759"/>
    </location>
</feature>
<evidence type="ECO:0000313" key="6">
    <source>
        <dbReference type="Proteomes" id="UP001153148"/>
    </source>
</evidence>
<evidence type="ECO:0000256" key="2">
    <source>
        <dbReference type="SAM" id="MobiDB-lite"/>
    </source>
</evidence>
<dbReference type="PANTHER" id="PTHR45703">
    <property type="entry name" value="DYNEIN HEAVY CHAIN"/>
    <property type="match status" value="1"/>
</dbReference>
<evidence type="ECO:0000313" key="5">
    <source>
        <dbReference type="EMBL" id="CAG2054541.1"/>
    </source>
</evidence>
<feature type="compositionally biased region" description="Acidic residues" evidence="2">
    <location>
        <begin position="729"/>
        <end position="745"/>
    </location>
</feature>
<feature type="domain" description="Dynein heavy chain hydrolytic ATP-binding dynein motor region" evidence="4">
    <location>
        <begin position="1005"/>
        <end position="1220"/>
    </location>
</feature>
<dbReference type="PANTHER" id="PTHR45703:SF36">
    <property type="entry name" value="DYNEIN HEAVY CHAIN, CYTOPLASMIC"/>
    <property type="match status" value="1"/>
</dbReference>
<sequence length="1241" mass="142005">MRESNIEEIPITFAWKWSGKPLRKRILVKNTEDLETFRILLAAFHRQVKTLNKIVAVQPLGILYLRCERFKENTLPSPKDLLVVIENTLPRIGRAKIDALAMEAQDMQTFLEIEPRTTENYVEYLMFLENATTKVDQMELAMDYTKELYDIIEEFKVPCGAEDISNYSGFSVTLSSLRTYVEMKVSDKLKIISKFNDQINKDISSLIQEVGSIKDEATQPWLIDIESNLEEAKKMLDTYVTQLEDCQKRAAEYRAHQRAFKLEVTRFDMLDEVMSDVKLRQLLWESVGEWDKIVEQWTAVEFSTLVPEDMGAITAKQVKNIHQFEKGLPPNLIVPRFKENVEAMRDKVGTPAFTVYCLVIVFSSTVFYPNNLYSSIHQLPVITNLRNPALKQRHWIKVENTLNHKFIPDEVITLKLLEDVGVFLFPAELQEISGQASSEAGLETLLKKPLVSFFRTCTGRANQPLYCLDRSTVHVVEAVRDECTSIHSAKENSASIGSLKAKGKASTRIHLEFRLDRCMRRRWKTLEFVVLPHRDMKDVYILGGVEEIQQTVDESNINMNTIASSRHVGPIKPRVDEWIKQLDLFSTTLDVWLSCQQSWLYLESIFSAPDIQRQLPTEAKMFLIVDKSFKEIMRRTAKMPLAMQACTAPGVLETFNNNLDLLDQIMKCLEAYLESKRVIFPRFYFLSNDELLEILAQTRNPHAVQPHLRKCFDAIARLEFGSHFLVEEETFDEETQGEEEQEEEEYIKKKEEEDQKDEEKEMPLMLLTLDIIAMVSPEGESVNLGKGLRARGNVEDWLGKVEDSMFGSLRRRMHMAMKDHRRRSRKKWILSHPSQIVLTVSQIMWCSKVHAIFNLPTDQEKQDEMVEFENKNFDDLNKLAAMVRGDLEKLQRMVLCSLITVDVHARDIVTELVREKVTSESVTCRLITVRLAINCSVRGWGLCQLGDGPTKPPLKLLAGYGRAYDSLQEGLGRRDNFEWLRQLRYYWDEEHNTCVARMSSATYIYGYEYLGASGKLVITPLTDKCYLCLMGALQLDLGGAPAGPAGTGKTETTKDLAKALAIQCVVFNCSEGLDYKMMGRFFSGLAQSGAWCCFDEFNRIDIEVLSVIAQQLITIRNAKAAKMQRFMFEGREIKLVQTCAAFITMNPGYAGRTELPDNLKALFRPISMMVPDYALIAEVILYSEGFESSKVLANKMVQMYKLCSEQLSQQDHYDFGMRSACKADSVPADQGSNPIHSIKAT</sequence>
<feature type="coiled-coil region" evidence="1">
    <location>
        <begin position="222"/>
        <end position="249"/>
    </location>
</feature>
<evidence type="ECO:0000259" key="4">
    <source>
        <dbReference type="Pfam" id="PF12774"/>
    </source>
</evidence>
<dbReference type="Pfam" id="PF08393">
    <property type="entry name" value="DHC_N2"/>
    <property type="match status" value="2"/>
</dbReference>
<dbReference type="InterPro" id="IPR043157">
    <property type="entry name" value="Dynein_AAA1S"/>
</dbReference>
<feature type="domain" description="Dynein heavy chain linker" evidence="3">
    <location>
        <begin position="511"/>
        <end position="814"/>
    </location>
</feature>
<dbReference type="Proteomes" id="UP001153148">
    <property type="component" value="Unassembled WGS sequence"/>
</dbReference>
<dbReference type="SUPFAM" id="SSF52540">
    <property type="entry name" value="P-loop containing nucleoside triphosphate hydrolases"/>
    <property type="match status" value="1"/>
</dbReference>
<evidence type="ECO:0000259" key="3">
    <source>
        <dbReference type="Pfam" id="PF08393"/>
    </source>
</evidence>
<dbReference type="InterPro" id="IPR027417">
    <property type="entry name" value="P-loop_NTPase"/>
</dbReference>
<evidence type="ECO:0000256" key="1">
    <source>
        <dbReference type="SAM" id="Coils"/>
    </source>
</evidence>
<dbReference type="InterPro" id="IPR035699">
    <property type="entry name" value="AAA_6"/>
</dbReference>
<feature type="compositionally biased region" description="Basic and acidic residues" evidence="2">
    <location>
        <begin position="746"/>
        <end position="759"/>
    </location>
</feature>
<evidence type="ECO:0008006" key="7">
    <source>
        <dbReference type="Google" id="ProtNLM"/>
    </source>
</evidence>
<keyword evidence="6" id="KW-1185">Reference proteome</keyword>
<proteinExistence type="predicted"/>
<accession>A0ABN7NMH8</accession>
<dbReference type="Gene3D" id="1.20.140.100">
    <property type="entry name" value="Dynein heavy chain, N-terminal domain 2"/>
    <property type="match status" value="1"/>
</dbReference>